<dbReference type="Pfam" id="PF00535">
    <property type="entry name" value="Glycos_transf_2"/>
    <property type="match status" value="1"/>
</dbReference>
<name>A0A2U0I5S4_9FLAO</name>
<dbReference type="Proteomes" id="UP000245962">
    <property type="component" value="Unassembled WGS sequence"/>
</dbReference>
<protein>
    <recommendedName>
        <fullName evidence="1">Glycosyltransferase 2-like domain-containing protein</fullName>
    </recommendedName>
</protein>
<dbReference type="OrthoDB" id="597270at2"/>
<dbReference type="AlphaFoldDB" id="A0A2U0I5S4"/>
<reference evidence="2 3" key="1">
    <citation type="submission" date="2018-04" db="EMBL/GenBank/DDBJ databases">
        <title>Marixanthomonas spongiae HN-E44 sp. nov., isolated from a marine sponge.</title>
        <authorList>
            <person name="Luo L."/>
            <person name="Zhuang L."/>
        </authorList>
    </citation>
    <scope>NUCLEOTIDE SEQUENCE [LARGE SCALE GENOMIC DNA]</scope>
    <source>
        <strain evidence="2 3">HN-E44</strain>
    </source>
</reference>
<dbReference type="PANTHER" id="PTHR22916">
    <property type="entry name" value="GLYCOSYLTRANSFERASE"/>
    <property type="match status" value="1"/>
</dbReference>
<keyword evidence="3" id="KW-1185">Reference proteome</keyword>
<evidence type="ECO:0000313" key="2">
    <source>
        <dbReference type="EMBL" id="PVW16456.1"/>
    </source>
</evidence>
<organism evidence="2 3">
    <name type="scientific">Marixanthomonas spongiae</name>
    <dbReference type="NCBI Taxonomy" id="2174845"/>
    <lineage>
        <taxon>Bacteria</taxon>
        <taxon>Pseudomonadati</taxon>
        <taxon>Bacteroidota</taxon>
        <taxon>Flavobacteriia</taxon>
        <taxon>Flavobacteriales</taxon>
        <taxon>Flavobacteriaceae</taxon>
        <taxon>Marixanthomonas</taxon>
    </lineage>
</organism>
<feature type="domain" description="Glycosyltransferase 2-like" evidence="1">
    <location>
        <begin position="3"/>
        <end position="161"/>
    </location>
</feature>
<dbReference type="RefSeq" id="WP_116693470.1">
    <property type="nucleotide sequence ID" value="NZ_QEHR01000002.1"/>
</dbReference>
<dbReference type="PANTHER" id="PTHR22916:SF3">
    <property type="entry name" value="UDP-GLCNAC:BETAGAL BETA-1,3-N-ACETYLGLUCOSAMINYLTRANSFERASE-LIKE PROTEIN 1"/>
    <property type="match status" value="1"/>
</dbReference>
<dbReference type="Gene3D" id="3.90.550.10">
    <property type="entry name" value="Spore Coat Polysaccharide Biosynthesis Protein SpsA, Chain A"/>
    <property type="match status" value="1"/>
</dbReference>
<dbReference type="GO" id="GO:0016758">
    <property type="term" value="F:hexosyltransferase activity"/>
    <property type="evidence" value="ECO:0007669"/>
    <property type="project" value="UniProtKB-ARBA"/>
</dbReference>
<accession>A0A2U0I5S4</accession>
<gene>
    <name evidence="2" type="ORF">DDV96_04150</name>
</gene>
<dbReference type="SUPFAM" id="SSF53448">
    <property type="entry name" value="Nucleotide-diphospho-sugar transferases"/>
    <property type="match status" value="1"/>
</dbReference>
<dbReference type="EMBL" id="QEHR01000002">
    <property type="protein sequence ID" value="PVW16456.1"/>
    <property type="molecule type" value="Genomic_DNA"/>
</dbReference>
<evidence type="ECO:0000259" key="1">
    <source>
        <dbReference type="Pfam" id="PF00535"/>
    </source>
</evidence>
<evidence type="ECO:0000313" key="3">
    <source>
        <dbReference type="Proteomes" id="UP000245962"/>
    </source>
</evidence>
<dbReference type="CDD" id="cd00761">
    <property type="entry name" value="Glyco_tranf_GTA_type"/>
    <property type="match status" value="1"/>
</dbReference>
<proteinExistence type="predicted"/>
<dbReference type="InterPro" id="IPR029044">
    <property type="entry name" value="Nucleotide-diphossugar_trans"/>
</dbReference>
<comment type="caution">
    <text evidence="2">The sequence shown here is derived from an EMBL/GenBank/DDBJ whole genome shotgun (WGS) entry which is preliminary data.</text>
</comment>
<sequence length="307" mass="35979">MISIIIPTHNRAHLIGETIESIQNQTYKNWECIIIDDGSTDHTESLIAEYCAADSRIQYYKKPNNFPKGPSAARNYGFKKSKGGYINWFDSDDIMHPEKLETDLKHIQSGEYDFTISQSQFFSESGTPQKKYWNKQLWSDDPINDFIKMKIGWGVNASLWKRSSLNAIGLRFNENLMTADDFLYHIQALEKDLKPIIIKKTLSFLRVHPKRLNDYRVKSPFKLTVNLYLIKKKKQLKLKEQTIDYLNNQFRNQYLNLLKNKKLNLAISFLFKALSNHYKGRLKVSLINFFLIGCIYKLTGYGYKFLE</sequence>
<dbReference type="InterPro" id="IPR001173">
    <property type="entry name" value="Glyco_trans_2-like"/>
</dbReference>